<gene>
    <name evidence="2" type="ORF">CDN99_26060</name>
</gene>
<comment type="caution">
    <text evidence="2">The sequence shown here is derived from an EMBL/GenBank/DDBJ whole genome shotgun (WGS) entry which is preliminary data.</text>
</comment>
<name>A0A246IUB5_9BURK</name>
<dbReference type="EMBL" id="NIOF01000020">
    <property type="protein sequence ID" value="OWQ83597.1"/>
    <property type="molecule type" value="Genomic_DNA"/>
</dbReference>
<reference evidence="2 3" key="1">
    <citation type="journal article" date="2008" name="Int. J. Syst. Evol. Microbiol.">
        <title>Description of Roseateles aquatilis sp. nov. and Roseateles terrae sp. nov., in the class Betaproteobacteria, and emended description of the genus Roseateles.</title>
        <authorList>
            <person name="Gomila M."/>
            <person name="Bowien B."/>
            <person name="Falsen E."/>
            <person name="Moore E.R."/>
            <person name="Lalucat J."/>
        </authorList>
    </citation>
    <scope>NUCLEOTIDE SEQUENCE [LARGE SCALE GENOMIC DNA]</scope>
    <source>
        <strain evidence="2 3">CCUG 48205</strain>
    </source>
</reference>
<organism evidence="2 3">
    <name type="scientific">Roseateles aquatilis</name>
    <dbReference type="NCBI Taxonomy" id="431061"/>
    <lineage>
        <taxon>Bacteria</taxon>
        <taxon>Pseudomonadati</taxon>
        <taxon>Pseudomonadota</taxon>
        <taxon>Betaproteobacteria</taxon>
        <taxon>Burkholderiales</taxon>
        <taxon>Sphaerotilaceae</taxon>
        <taxon>Roseateles</taxon>
    </lineage>
</organism>
<protein>
    <submittedName>
        <fullName evidence="2">Uncharacterized protein</fullName>
    </submittedName>
</protein>
<evidence type="ECO:0000256" key="1">
    <source>
        <dbReference type="SAM" id="MobiDB-lite"/>
    </source>
</evidence>
<proteinExistence type="predicted"/>
<accession>A0A246IUB5</accession>
<keyword evidence="3" id="KW-1185">Reference proteome</keyword>
<sequence>MKFTDMVLATEASTRARQEGDVDRDSAGQDQARSRLAELSVLLAEQADAIRALPADLLMEPDLVVLDVDRDGRRLQLEVFFETEVWKLYFVSWIVTTASGADEGHGKAATAEETLALMADMIGRHFAGARPTIARA</sequence>
<evidence type="ECO:0000313" key="2">
    <source>
        <dbReference type="EMBL" id="OWQ83597.1"/>
    </source>
</evidence>
<dbReference type="AlphaFoldDB" id="A0A246IUB5"/>
<evidence type="ECO:0000313" key="3">
    <source>
        <dbReference type="Proteomes" id="UP000197468"/>
    </source>
</evidence>
<feature type="region of interest" description="Disordered" evidence="1">
    <location>
        <begin position="1"/>
        <end position="31"/>
    </location>
</feature>
<feature type="compositionally biased region" description="Basic and acidic residues" evidence="1">
    <location>
        <begin position="14"/>
        <end position="31"/>
    </location>
</feature>
<dbReference type="Proteomes" id="UP000197468">
    <property type="component" value="Unassembled WGS sequence"/>
</dbReference>